<evidence type="ECO:0000313" key="7">
    <source>
        <dbReference type="Proteomes" id="UP000310016"/>
    </source>
</evidence>
<keyword evidence="1" id="KW-0805">Transcription regulation</keyword>
<dbReference type="AlphaFoldDB" id="A0A4U0QJV3"/>
<dbReference type="Proteomes" id="UP000310016">
    <property type="component" value="Unassembled WGS sequence"/>
</dbReference>
<keyword evidence="2" id="KW-0238">DNA-binding</keyword>
<dbReference type="SUPFAM" id="SSF51215">
    <property type="entry name" value="Regulatory protein AraC"/>
    <property type="match status" value="1"/>
</dbReference>
<keyword evidence="7" id="KW-1185">Reference proteome</keyword>
<dbReference type="Gene3D" id="1.10.10.60">
    <property type="entry name" value="Homeodomain-like"/>
    <property type="match status" value="1"/>
</dbReference>
<reference evidence="6 7" key="1">
    <citation type="submission" date="2019-04" db="EMBL/GenBank/DDBJ databases">
        <title>Chitiniphilus eburnea sp. nov., a novel chitinolytic bacterium isolated from aquaculture sludge.</title>
        <authorList>
            <person name="Sheng M."/>
        </authorList>
    </citation>
    <scope>NUCLEOTIDE SEQUENCE [LARGE SCALE GENOMIC DNA]</scope>
    <source>
        <strain evidence="6 7">HX-2-15</strain>
    </source>
</reference>
<evidence type="ECO:0000256" key="3">
    <source>
        <dbReference type="ARBA" id="ARBA00023163"/>
    </source>
</evidence>
<gene>
    <name evidence="6" type="ORF">FAZ21_05195</name>
</gene>
<feature type="region of interest" description="Disordered" evidence="4">
    <location>
        <begin position="281"/>
        <end position="303"/>
    </location>
</feature>
<dbReference type="SMART" id="SM00342">
    <property type="entry name" value="HTH_ARAC"/>
    <property type="match status" value="1"/>
</dbReference>
<evidence type="ECO:0000256" key="4">
    <source>
        <dbReference type="SAM" id="MobiDB-lite"/>
    </source>
</evidence>
<proteinExistence type="predicted"/>
<evidence type="ECO:0000256" key="1">
    <source>
        <dbReference type="ARBA" id="ARBA00023015"/>
    </source>
</evidence>
<accession>A0A4U0QJV3</accession>
<dbReference type="SUPFAM" id="SSF46689">
    <property type="entry name" value="Homeodomain-like"/>
    <property type="match status" value="2"/>
</dbReference>
<dbReference type="PANTHER" id="PTHR46796:SF12">
    <property type="entry name" value="HTH-TYPE DNA-BINDING TRANSCRIPTIONAL ACTIVATOR EUTR"/>
    <property type="match status" value="1"/>
</dbReference>
<dbReference type="InterPro" id="IPR018060">
    <property type="entry name" value="HTH_AraC"/>
</dbReference>
<dbReference type="InterPro" id="IPR050204">
    <property type="entry name" value="AraC_XylS_family_regulators"/>
</dbReference>
<organism evidence="6 7">
    <name type="scientific">Chitiniphilus eburneus</name>
    <dbReference type="NCBI Taxonomy" id="2571148"/>
    <lineage>
        <taxon>Bacteria</taxon>
        <taxon>Pseudomonadati</taxon>
        <taxon>Pseudomonadota</taxon>
        <taxon>Betaproteobacteria</taxon>
        <taxon>Neisseriales</taxon>
        <taxon>Chitinibacteraceae</taxon>
        <taxon>Chitiniphilus</taxon>
    </lineage>
</organism>
<sequence length="303" mass="33768">MGRTFGQDWHYISLTTERVPFLWHYHPEFELTLTLGAQGLRYLGGDVAPFGEADLALVGPGQAHTWQATPRADGMPQQVQVVYFTEEWLRTLSGHGLPELTGFRTWLDGARDGVVFSPACIAQVLPLFQRLHASRGMLRLACLFEILDALARDSDARRLGAGHGESREDPRLRAALDYLHAHYREPVAMEDVARVAATSPATLKRLFREGLFSNVTEVLQQLRLGHACHLLVSSDLPIQLVAERSGFANPGHFYRLFARQRGCTPADFRRRHHLLVAQTAPQPFDEPAPSLDLQPCGGPLVQP</sequence>
<dbReference type="InterPro" id="IPR037923">
    <property type="entry name" value="HTH-like"/>
</dbReference>
<dbReference type="GO" id="GO:0043565">
    <property type="term" value="F:sequence-specific DNA binding"/>
    <property type="evidence" value="ECO:0007669"/>
    <property type="project" value="InterPro"/>
</dbReference>
<comment type="caution">
    <text evidence="6">The sequence shown here is derived from an EMBL/GenBank/DDBJ whole genome shotgun (WGS) entry which is preliminary data.</text>
</comment>
<dbReference type="PROSITE" id="PS01124">
    <property type="entry name" value="HTH_ARAC_FAMILY_2"/>
    <property type="match status" value="1"/>
</dbReference>
<dbReference type="PANTHER" id="PTHR46796">
    <property type="entry name" value="HTH-TYPE TRANSCRIPTIONAL ACTIVATOR RHAS-RELATED"/>
    <property type="match status" value="1"/>
</dbReference>
<name>A0A4U0QJV3_9NEIS</name>
<evidence type="ECO:0000313" key="6">
    <source>
        <dbReference type="EMBL" id="TJZ76344.1"/>
    </source>
</evidence>
<evidence type="ECO:0000256" key="2">
    <source>
        <dbReference type="ARBA" id="ARBA00023125"/>
    </source>
</evidence>
<dbReference type="Pfam" id="PF12833">
    <property type="entry name" value="HTH_18"/>
    <property type="match status" value="1"/>
</dbReference>
<dbReference type="OrthoDB" id="9816011at2"/>
<feature type="domain" description="HTH araC/xylS-type" evidence="5">
    <location>
        <begin position="173"/>
        <end position="271"/>
    </location>
</feature>
<dbReference type="EMBL" id="SUMF01000003">
    <property type="protein sequence ID" value="TJZ76344.1"/>
    <property type="molecule type" value="Genomic_DNA"/>
</dbReference>
<dbReference type="InterPro" id="IPR009057">
    <property type="entry name" value="Homeodomain-like_sf"/>
</dbReference>
<dbReference type="GO" id="GO:0003700">
    <property type="term" value="F:DNA-binding transcription factor activity"/>
    <property type="evidence" value="ECO:0007669"/>
    <property type="project" value="InterPro"/>
</dbReference>
<evidence type="ECO:0000259" key="5">
    <source>
        <dbReference type="PROSITE" id="PS01124"/>
    </source>
</evidence>
<protein>
    <submittedName>
        <fullName evidence="6">Helix-turn-helix transcriptional regulator</fullName>
    </submittedName>
</protein>
<keyword evidence="3" id="KW-0804">Transcription</keyword>